<dbReference type="Proteomes" id="UP000030832">
    <property type="component" value="Unassembled WGS sequence"/>
</dbReference>
<dbReference type="OrthoDB" id="9775804at2"/>
<organism evidence="2 3">
    <name type="scientific">Halalkalibacter okhensis</name>
    <dbReference type="NCBI Taxonomy" id="333138"/>
    <lineage>
        <taxon>Bacteria</taxon>
        <taxon>Bacillati</taxon>
        <taxon>Bacillota</taxon>
        <taxon>Bacilli</taxon>
        <taxon>Bacillales</taxon>
        <taxon>Bacillaceae</taxon>
        <taxon>Halalkalibacter</taxon>
    </lineage>
</organism>
<dbReference type="SUPFAM" id="SSF55729">
    <property type="entry name" value="Acyl-CoA N-acyltransferases (Nat)"/>
    <property type="match status" value="1"/>
</dbReference>
<evidence type="ECO:0000259" key="1">
    <source>
        <dbReference type="PROSITE" id="PS51186"/>
    </source>
</evidence>
<dbReference type="PROSITE" id="PS51186">
    <property type="entry name" value="GNAT"/>
    <property type="match status" value="1"/>
</dbReference>
<gene>
    <name evidence="2" type="ORF">LQ50_16405</name>
</gene>
<feature type="domain" description="N-acetyltransferase" evidence="1">
    <location>
        <begin position="1"/>
        <end position="149"/>
    </location>
</feature>
<dbReference type="EMBL" id="JRJU01000021">
    <property type="protein sequence ID" value="KHF39282.1"/>
    <property type="molecule type" value="Genomic_DNA"/>
</dbReference>
<dbReference type="Pfam" id="PF00583">
    <property type="entry name" value="Acetyltransf_1"/>
    <property type="match status" value="1"/>
</dbReference>
<evidence type="ECO:0000313" key="2">
    <source>
        <dbReference type="EMBL" id="KHF39282.1"/>
    </source>
</evidence>
<sequence length="151" mass="18173">MKTSILNKSEYEEMKDLFLDVFSNDPWFDKWEDEKQVDLYLKDLTDNQNSLSLAFYDENQKLVGGSLGYVFNWWEGREYFIKEFFISREKQNQGLGSMFFEQISDLLKAEEIKHIWLATEKTVPAYHFYHKNGFSELKDSAFLMKKVFERR</sequence>
<evidence type="ECO:0000313" key="3">
    <source>
        <dbReference type="Proteomes" id="UP000030832"/>
    </source>
</evidence>
<dbReference type="GO" id="GO:0016747">
    <property type="term" value="F:acyltransferase activity, transferring groups other than amino-acyl groups"/>
    <property type="evidence" value="ECO:0007669"/>
    <property type="project" value="InterPro"/>
</dbReference>
<keyword evidence="3" id="KW-1185">Reference proteome</keyword>
<dbReference type="RefSeq" id="WP_034630950.1">
    <property type="nucleotide sequence ID" value="NZ_JRJU01000021.1"/>
</dbReference>
<proteinExistence type="predicted"/>
<accession>A0A0B0IEJ4</accession>
<dbReference type="AlphaFoldDB" id="A0A0B0IEJ4"/>
<dbReference type="CDD" id="cd04301">
    <property type="entry name" value="NAT_SF"/>
    <property type="match status" value="1"/>
</dbReference>
<reference evidence="2 3" key="1">
    <citation type="submission" date="2014-09" db="EMBL/GenBank/DDBJ databases">
        <title>Genome sequencing and annotation of Bacillus Okhensis strain Kh10-101T.</title>
        <authorList>
            <person name="Prakash J.S."/>
        </authorList>
    </citation>
    <scope>NUCLEOTIDE SEQUENCE [LARGE SCALE GENOMIC DNA]</scope>
    <source>
        <strain evidence="3">Kh10-101T</strain>
    </source>
</reference>
<protein>
    <recommendedName>
        <fullName evidence="1">N-acetyltransferase domain-containing protein</fullName>
    </recommendedName>
</protein>
<dbReference type="InterPro" id="IPR016181">
    <property type="entry name" value="Acyl_CoA_acyltransferase"/>
</dbReference>
<dbReference type="Gene3D" id="3.40.630.30">
    <property type="match status" value="1"/>
</dbReference>
<dbReference type="InterPro" id="IPR000182">
    <property type="entry name" value="GNAT_dom"/>
</dbReference>
<dbReference type="eggNOG" id="COG0456">
    <property type="taxonomic scope" value="Bacteria"/>
</dbReference>
<comment type="caution">
    <text evidence="2">The sequence shown here is derived from an EMBL/GenBank/DDBJ whole genome shotgun (WGS) entry which is preliminary data.</text>
</comment>
<name>A0A0B0IEJ4_9BACI</name>
<dbReference type="STRING" id="333138.LQ50_16405"/>